<evidence type="ECO:0000256" key="1">
    <source>
        <dbReference type="ARBA" id="ARBA00004651"/>
    </source>
</evidence>
<dbReference type="Gene3D" id="3.40.50.300">
    <property type="entry name" value="P-loop containing nucleotide triphosphate hydrolases"/>
    <property type="match status" value="1"/>
</dbReference>
<dbReference type="InterPro" id="IPR039421">
    <property type="entry name" value="Type_1_exporter"/>
</dbReference>
<dbReference type="InterPro" id="IPR017871">
    <property type="entry name" value="ABC_transporter-like_CS"/>
</dbReference>
<feature type="transmembrane region" description="Helical" evidence="7">
    <location>
        <begin position="182"/>
        <end position="202"/>
    </location>
</feature>
<dbReference type="GO" id="GO:0016887">
    <property type="term" value="F:ATP hydrolysis activity"/>
    <property type="evidence" value="ECO:0007669"/>
    <property type="project" value="InterPro"/>
</dbReference>
<dbReference type="GO" id="GO:0034040">
    <property type="term" value="F:ATPase-coupled lipid transmembrane transporter activity"/>
    <property type="evidence" value="ECO:0007669"/>
    <property type="project" value="TreeGrafter"/>
</dbReference>
<evidence type="ECO:0000256" key="7">
    <source>
        <dbReference type="SAM" id="Phobius"/>
    </source>
</evidence>
<dbReference type="PROSITE" id="PS50929">
    <property type="entry name" value="ABC_TM1F"/>
    <property type="match status" value="1"/>
</dbReference>
<keyword evidence="3" id="KW-0547">Nucleotide-binding</keyword>
<protein>
    <submittedName>
        <fullName evidence="10">ABC transporter ATP-binding protein</fullName>
    </submittedName>
</protein>
<dbReference type="SUPFAM" id="SSF90123">
    <property type="entry name" value="ABC transporter transmembrane region"/>
    <property type="match status" value="1"/>
</dbReference>
<comment type="caution">
    <text evidence="10">The sequence shown here is derived from an EMBL/GenBank/DDBJ whole genome shotgun (WGS) entry which is preliminary data.</text>
</comment>
<dbReference type="Proteomes" id="UP000260025">
    <property type="component" value="Unassembled WGS sequence"/>
</dbReference>
<dbReference type="InterPro" id="IPR027417">
    <property type="entry name" value="P-loop_NTPase"/>
</dbReference>
<feature type="domain" description="ABC transporter" evidence="8">
    <location>
        <begin position="369"/>
        <end position="606"/>
    </location>
</feature>
<dbReference type="GO" id="GO:0005886">
    <property type="term" value="C:plasma membrane"/>
    <property type="evidence" value="ECO:0007669"/>
    <property type="project" value="UniProtKB-SubCell"/>
</dbReference>
<dbReference type="InterPro" id="IPR036640">
    <property type="entry name" value="ABC1_TM_sf"/>
</dbReference>
<feature type="transmembrane region" description="Helical" evidence="7">
    <location>
        <begin position="62"/>
        <end position="83"/>
    </location>
</feature>
<dbReference type="EMBL" id="QVEV01000012">
    <property type="protein sequence ID" value="RGC15635.1"/>
    <property type="molecule type" value="Genomic_DNA"/>
</dbReference>
<keyword evidence="5 7" id="KW-1133">Transmembrane helix</keyword>
<keyword evidence="2 7" id="KW-0812">Transmembrane</keyword>
<evidence type="ECO:0000313" key="10">
    <source>
        <dbReference type="EMBL" id="RGC15635.1"/>
    </source>
</evidence>
<dbReference type="PROSITE" id="PS00211">
    <property type="entry name" value="ABC_TRANSPORTER_1"/>
    <property type="match status" value="1"/>
</dbReference>
<dbReference type="RefSeq" id="WP_117443019.1">
    <property type="nucleotide sequence ID" value="NZ_JAKNHC010000011.1"/>
</dbReference>
<dbReference type="SMART" id="SM00382">
    <property type="entry name" value="AAA"/>
    <property type="match status" value="1"/>
</dbReference>
<accession>A0A3E2VXA2</accession>
<dbReference type="PROSITE" id="PS50893">
    <property type="entry name" value="ABC_TRANSPORTER_2"/>
    <property type="match status" value="1"/>
</dbReference>
<gene>
    <name evidence="10" type="ORF">DXA38_09660</name>
</gene>
<reference evidence="10 11" key="1">
    <citation type="submission" date="2018-08" db="EMBL/GenBank/DDBJ databases">
        <title>A genome reference for cultivated species of the human gut microbiota.</title>
        <authorList>
            <person name="Zou Y."/>
            <person name="Xue W."/>
            <person name="Luo G."/>
        </authorList>
    </citation>
    <scope>NUCLEOTIDE SEQUENCE [LARGE SCALE GENOMIC DNA]</scope>
    <source>
        <strain evidence="10 11">OF01-2LB</strain>
    </source>
</reference>
<evidence type="ECO:0000313" key="11">
    <source>
        <dbReference type="Proteomes" id="UP000260025"/>
    </source>
</evidence>
<keyword evidence="6 7" id="KW-0472">Membrane</keyword>
<evidence type="ECO:0000256" key="4">
    <source>
        <dbReference type="ARBA" id="ARBA00022840"/>
    </source>
</evidence>
<name>A0A3E2VXA2_CLOIN</name>
<dbReference type="PANTHER" id="PTHR24221:SF646">
    <property type="entry name" value="HAEMOLYSIN SECRETION ATP-BINDING PROTEIN"/>
    <property type="match status" value="1"/>
</dbReference>
<feature type="domain" description="ABC transmembrane type-1" evidence="9">
    <location>
        <begin position="30"/>
        <end position="334"/>
    </location>
</feature>
<dbReference type="Gene3D" id="1.20.1560.10">
    <property type="entry name" value="ABC transporter type 1, transmembrane domain"/>
    <property type="match status" value="1"/>
</dbReference>
<dbReference type="SUPFAM" id="SSF52540">
    <property type="entry name" value="P-loop containing nucleoside triphosphate hydrolases"/>
    <property type="match status" value="1"/>
</dbReference>
<feature type="transmembrane region" description="Helical" evidence="7">
    <location>
        <begin position="20"/>
        <end position="42"/>
    </location>
</feature>
<evidence type="ECO:0000259" key="9">
    <source>
        <dbReference type="PROSITE" id="PS50929"/>
    </source>
</evidence>
<feature type="transmembrane region" description="Helical" evidence="7">
    <location>
        <begin position="141"/>
        <end position="162"/>
    </location>
</feature>
<keyword evidence="4 10" id="KW-0067">ATP-binding</keyword>
<evidence type="ECO:0000256" key="6">
    <source>
        <dbReference type="ARBA" id="ARBA00023136"/>
    </source>
</evidence>
<dbReference type="AlphaFoldDB" id="A0A3E2VXA2"/>
<dbReference type="GO" id="GO:0005524">
    <property type="term" value="F:ATP binding"/>
    <property type="evidence" value="ECO:0007669"/>
    <property type="project" value="UniProtKB-KW"/>
</dbReference>
<evidence type="ECO:0000256" key="5">
    <source>
        <dbReference type="ARBA" id="ARBA00022989"/>
    </source>
</evidence>
<evidence type="ECO:0000256" key="2">
    <source>
        <dbReference type="ARBA" id="ARBA00022692"/>
    </source>
</evidence>
<dbReference type="PANTHER" id="PTHR24221">
    <property type="entry name" value="ATP-BINDING CASSETTE SUB-FAMILY B"/>
    <property type="match status" value="1"/>
</dbReference>
<comment type="subcellular location">
    <subcellularLocation>
        <location evidence="1">Cell membrane</location>
        <topology evidence="1">Multi-pass membrane protein</topology>
    </subcellularLocation>
</comment>
<dbReference type="Pfam" id="PF00005">
    <property type="entry name" value="ABC_tran"/>
    <property type="match status" value="1"/>
</dbReference>
<sequence length="623" mass="71680">MKRICKQLRIHFRLLKMMHVLDRSALPLYLLYALLDALQPYVMIVGGARILDLLLKNAYHQAIRVSIIMLLAAFLISVLIAIVKHHAETISMKINRVCNAAVCMKSVSLDYATFADKKNLDDFEAADHNVARNGGFGSLLLSYYSLVKGIIGFLIAMLLLVQLCLKQGTLAQPILSFFVQPAGALCTLCILVVLLAVLYYRLMEYVVRNTLKLYYGEVEYDQKFNFFTERLCNDVQYAKEIRLYHMRHLLLMEWEKLLVDLHGYYEKKWKFNRRYQFMSSLMNDLILFAAYLFVILKAFAQAVSIGAVTQYIGSVQQMNASLRTMMEALNQLQLCASYLTFYTNFMEKKSVLHSGSLPVEKRNDNEYEIEFHDVSFRYSQSTEYSLRHVSVKLNMLSRFAVVGRNGAGKTTFIKLLCRMYDVSEGSITLNGVDIRNYEYHEYLNLFAAVFQDFSLFSFTVKENVACHRDAADEAVWHSLSLAGVQDKIKMLPQQLDTLLFHEMGDGVEVSGGEAQKIAIARALYKDAPLVILDEPTAALDPISEYEIYERFNTMVQDKTSIYISHRMSSCRFCDDILVFDDGYLIQRGTHEQLMKDRDQVYAKLWSAQAKYYETYDARYADIL</sequence>
<dbReference type="OrthoDB" id="2328604at2"/>
<dbReference type="InterPro" id="IPR003439">
    <property type="entry name" value="ABC_transporter-like_ATP-bd"/>
</dbReference>
<dbReference type="GO" id="GO:0140359">
    <property type="term" value="F:ABC-type transporter activity"/>
    <property type="evidence" value="ECO:0007669"/>
    <property type="project" value="InterPro"/>
</dbReference>
<dbReference type="InterPro" id="IPR003593">
    <property type="entry name" value="AAA+_ATPase"/>
</dbReference>
<dbReference type="InterPro" id="IPR011527">
    <property type="entry name" value="ABC1_TM_dom"/>
</dbReference>
<feature type="transmembrane region" description="Helical" evidence="7">
    <location>
        <begin position="277"/>
        <end position="300"/>
    </location>
</feature>
<organism evidence="10 11">
    <name type="scientific">Clostridium innocuum</name>
    <dbReference type="NCBI Taxonomy" id="1522"/>
    <lineage>
        <taxon>Bacteria</taxon>
        <taxon>Bacillati</taxon>
        <taxon>Bacillota</taxon>
        <taxon>Clostridia</taxon>
        <taxon>Eubacteriales</taxon>
        <taxon>Clostridiaceae</taxon>
        <taxon>Clostridium</taxon>
    </lineage>
</organism>
<proteinExistence type="predicted"/>
<evidence type="ECO:0000259" key="8">
    <source>
        <dbReference type="PROSITE" id="PS50893"/>
    </source>
</evidence>
<evidence type="ECO:0000256" key="3">
    <source>
        <dbReference type="ARBA" id="ARBA00022741"/>
    </source>
</evidence>